<dbReference type="Pfam" id="PF06445">
    <property type="entry name" value="GyrI-like"/>
    <property type="match status" value="1"/>
</dbReference>
<dbReference type="InterPro" id="IPR029442">
    <property type="entry name" value="GyrI-like"/>
</dbReference>
<gene>
    <name evidence="2" type="ORF">GCM10009001_09120</name>
</gene>
<dbReference type="EMBL" id="BAAADS010000006">
    <property type="protein sequence ID" value="GAA0595170.1"/>
    <property type="molecule type" value="Genomic_DNA"/>
</dbReference>
<dbReference type="InterPro" id="IPR011256">
    <property type="entry name" value="Reg_factor_effector_dom_sf"/>
</dbReference>
<dbReference type="InterPro" id="IPR010499">
    <property type="entry name" value="AraC_E-bd"/>
</dbReference>
<dbReference type="Gene3D" id="3.20.80.10">
    <property type="entry name" value="Regulatory factor, effector binding domain"/>
    <property type="match status" value="1"/>
</dbReference>
<keyword evidence="3" id="KW-1185">Reference proteome</keyword>
<feature type="domain" description="AraC effector-binding" evidence="1">
    <location>
        <begin position="4"/>
        <end position="161"/>
    </location>
</feature>
<dbReference type="SMART" id="SM00871">
    <property type="entry name" value="AraC_E_bind"/>
    <property type="match status" value="1"/>
</dbReference>
<dbReference type="Proteomes" id="UP001500866">
    <property type="component" value="Unassembled WGS sequence"/>
</dbReference>
<evidence type="ECO:0000313" key="3">
    <source>
        <dbReference type="Proteomes" id="UP001500866"/>
    </source>
</evidence>
<evidence type="ECO:0000259" key="1">
    <source>
        <dbReference type="SMART" id="SM00871"/>
    </source>
</evidence>
<dbReference type="SUPFAM" id="SSF55136">
    <property type="entry name" value="Probable bacterial effector-binding domain"/>
    <property type="match status" value="1"/>
</dbReference>
<name>A0ABN1FPM1_9BACI</name>
<proteinExistence type="predicted"/>
<evidence type="ECO:0000313" key="2">
    <source>
        <dbReference type="EMBL" id="GAA0595170.1"/>
    </source>
</evidence>
<reference evidence="2 3" key="1">
    <citation type="journal article" date="2019" name="Int. J. Syst. Evol. Microbiol.">
        <title>The Global Catalogue of Microorganisms (GCM) 10K type strain sequencing project: providing services to taxonomists for standard genome sequencing and annotation.</title>
        <authorList>
            <consortium name="The Broad Institute Genomics Platform"/>
            <consortium name="The Broad Institute Genome Sequencing Center for Infectious Disease"/>
            <person name="Wu L."/>
            <person name="Ma J."/>
        </authorList>
    </citation>
    <scope>NUCLEOTIDE SEQUENCE [LARGE SCALE GENOMIC DNA]</scope>
    <source>
        <strain evidence="2 3">JCM 15395</strain>
    </source>
</reference>
<sequence length="163" mass="18942">MKDFQYEIVTIPAYRGVGLKWDGSYVEVSSLGKLVENMRIRVGELEHVVNPDIQLGLSYHLRPDGFVHYSVFEVSYDQPIPADMVEIHVPEMTCMLTHHEKGQDIGETYKKVAQWVKEESDFTPFMESDVTYYDALPIKHEHYPVDRDMNDPHFDILIPVVKK</sequence>
<dbReference type="RefSeq" id="WP_343810699.1">
    <property type="nucleotide sequence ID" value="NZ_BAAADS010000006.1"/>
</dbReference>
<accession>A0ABN1FPM1</accession>
<protein>
    <recommendedName>
        <fullName evidence="1">AraC effector-binding domain-containing protein</fullName>
    </recommendedName>
</protein>
<comment type="caution">
    <text evidence="2">The sequence shown here is derived from an EMBL/GenBank/DDBJ whole genome shotgun (WGS) entry which is preliminary data.</text>
</comment>
<organism evidence="2 3">
    <name type="scientific">Virgibacillus siamensis</name>
    <dbReference type="NCBI Taxonomy" id="480071"/>
    <lineage>
        <taxon>Bacteria</taxon>
        <taxon>Bacillati</taxon>
        <taxon>Bacillota</taxon>
        <taxon>Bacilli</taxon>
        <taxon>Bacillales</taxon>
        <taxon>Bacillaceae</taxon>
        <taxon>Virgibacillus</taxon>
    </lineage>
</organism>